<keyword evidence="1 7" id="KW-0436">Ligase</keyword>
<dbReference type="GO" id="GO:0005524">
    <property type="term" value="F:ATP binding"/>
    <property type="evidence" value="ECO:0007669"/>
    <property type="project" value="UniProtKB-KW"/>
</dbReference>
<dbReference type="Pfam" id="PF00749">
    <property type="entry name" value="tRNA-synt_1c"/>
    <property type="match status" value="1"/>
</dbReference>
<comment type="caution">
    <text evidence="7">Lacks conserved residue(s) required for the propagation of feature annotation.</text>
</comment>
<comment type="function">
    <text evidence="7">Catalyzes the tRNA-independent activation of glutamate in presence of ATP and the subsequent transfer of glutamate onto a tRNA(Asp). Glutamate is transferred on the 2-amino-5-(4,5-dihydroxy-2-cyclopenten-1-yl) moiety of the queuosine in the wobble position of the QUC anticodon.</text>
</comment>
<feature type="short sequence motif" description="'HIGH' region" evidence="7">
    <location>
        <begin position="18"/>
        <end position="28"/>
    </location>
</feature>
<evidence type="ECO:0000256" key="7">
    <source>
        <dbReference type="HAMAP-Rule" id="MF_01428"/>
    </source>
</evidence>
<dbReference type="EMBL" id="SMAF01000030">
    <property type="protein sequence ID" value="TCS93039.1"/>
    <property type="molecule type" value="Genomic_DNA"/>
</dbReference>
<dbReference type="InterPro" id="IPR049940">
    <property type="entry name" value="GluQ/Sye"/>
</dbReference>
<feature type="short sequence motif" description="'KMSKS' region" evidence="7">
    <location>
        <begin position="233"/>
        <end position="237"/>
    </location>
</feature>
<evidence type="ECO:0000313" key="10">
    <source>
        <dbReference type="EMBL" id="TCS93039.1"/>
    </source>
</evidence>
<keyword evidence="8" id="KW-0648">Protein biosynthesis</keyword>
<dbReference type="NCBIfam" id="NF004314">
    <property type="entry name" value="PRK05710.1-3"/>
    <property type="match status" value="1"/>
</dbReference>
<feature type="domain" description="Glutamyl/glutaminyl-tRNA synthetase class Ib catalytic" evidence="9">
    <location>
        <begin position="13"/>
        <end position="240"/>
    </location>
</feature>
<dbReference type="Proteomes" id="UP000294599">
    <property type="component" value="Unassembled WGS sequence"/>
</dbReference>
<proteinExistence type="inferred from homology"/>
<evidence type="ECO:0000256" key="3">
    <source>
        <dbReference type="ARBA" id="ARBA00022741"/>
    </source>
</evidence>
<dbReference type="InterPro" id="IPR014729">
    <property type="entry name" value="Rossmann-like_a/b/a_fold"/>
</dbReference>
<name>A0A4S3KQX5_9GAMM</name>
<dbReference type="GO" id="GO:0006424">
    <property type="term" value="P:glutamyl-tRNA aminoacylation"/>
    <property type="evidence" value="ECO:0007669"/>
    <property type="project" value="InterPro"/>
</dbReference>
<dbReference type="OrthoDB" id="9807503at2"/>
<dbReference type="GO" id="GO:0005829">
    <property type="term" value="C:cytosol"/>
    <property type="evidence" value="ECO:0007669"/>
    <property type="project" value="TreeGrafter"/>
</dbReference>
<comment type="caution">
    <text evidence="10">The sequence shown here is derived from an EMBL/GenBank/DDBJ whole genome shotgun (WGS) entry which is preliminary data.</text>
</comment>
<sequence>MPVDPSALAPVYRGRFAPSPTGPLHFGSLLAALASWLRARSLGGRWLLRIEDIDPPREVSGASASILTTLAAFGMESDEPVLFQHDRGEAYAVALQQLVDAGLAFPCRCSRTDLLRAGGHHGRCQPHAGSKRQPAWRLLAPPGVLTFDDAVQGLRRQDVAKDVGDFVLRRSDGLWAYQLAVVVDDAAQGVTEVLRGADLLDSTARQIVLQRALALPTPAYAHIPVLLGDDGQKLSKQTFAAPVDACDPVPALRHALALLDVPAAALPAGGNVPALLEAAIPHFRLPGADRGLGVPAAAWRRDDIPG</sequence>
<feature type="binding site" evidence="7">
    <location>
        <position position="51"/>
    </location>
    <ligand>
        <name>L-glutamate</name>
        <dbReference type="ChEBI" id="CHEBI:29985"/>
    </ligand>
</feature>
<feature type="binding site" evidence="7">
    <location>
        <begin position="15"/>
        <end position="19"/>
    </location>
    <ligand>
        <name>L-glutamate</name>
        <dbReference type="ChEBI" id="CHEBI:29985"/>
    </ligand>
</feature>
<dbReference type="HAMAP" id="MF_01428">
    <property type="entry name" value="Glu_Q_tRNA_synth"/>
    <property type="match status" value="1"/>
</dbReference>
<feature type="binding site" evidence="7">
    <location>
        <position position="195"/>
    </location>
    <ligand>
        <name>L-glutamate</name>
        <dbReference type="ChEBI" id="CHEBI:29985"/>
    </ligand>
</feature>
<keyword evidence="5 7" id="KW-0067">ATP-binding</keyword>
<evidence type="ECO:0000313" key="11">
    <source>
        <dbReference type="Proteomes" id="UP000294599"/>
    </source>
</evidence>
<dbReference type="InterPro" id="IPR000924">
    <property type="entry name" value="Glu/Gln-tRNA-synth"/>
</dbReference>
<evidence type="ECO:0000256" key="4">
    <source>
        <dbReference type="ARBA" id="ARBA00022833"/>
    </source>
</evidence>
<protein>
    <recommendedName>
        <fullName evidence="7">Glutamyl-Q tRNA(Asp) synthetase</fullName>
        <shortName evidence="7">Glu-Q-RSs</shortName>
        <ecNumber evidence="7">6.1.1.-</ecNumber>
    </recommendedName>
</protein>
<evidence type="ECO:0000256" key="1">
    <source>
        <dbReference type="ARBA" id="ARBA00022598"/>
    </source>
</evidence>
<gene>
    <name evidence="7" type="primary">gluQ</name>
    <name evidence="10" type="ORF">EDC25_13010</name>
</gene>
<evidence type="ECO:0000259" key="9">
    <source>
        <dbReference type="Pfam" id="PF00749"/>
    </source>
</evidence>
<feature type="binding site" evidence="7">
    <location>
        <position position="177"/>
    </location>
    <ligand>
        <name>L-glutamate</name>
        <dbReference type="ChEBI" id="CHEBI:29985"/>
    </ligand>
</feature>
<evidence type="ECO:0000256" key="8">
    <source>
        <dbReference type="RuleBase" id="RU363037"/>
    </source>
</evidence>
<accession>A0A4S3KQX5</accession>
<comment type="similarity">
    <text evidence="7">Belongs to the class-I aminoacyl-tRNA synthetase family. GluQ subfamily.</text>
</comment>
<dbReference type="AlphaFoldDB" id="A0A4S3KQX5"/>
<reference evidence="10 11" key="1">
    <citation type="submission" date="2019-03" db="EMBL/GenBank/DDBJ databases">
        <title>Genomic Encyclopedia of Type Strains, Phase IV (KMG-IV): sequencing the most valuable type-strain genomes for metagenomic binning, comparative biology and taxonomic classification.</title>
        <authorList>
            <person name="Goeker M."/>
        </authorList>
    </citation>
    <scope>NUCLEOTIDE SEQUENCE [LARGE SCALE GENOMIC DNA]</scope>
    <source>
        <strain evidence="10 11">DSM 21944</strain>
    </source>
</reference>
<feature type="binding site" evidence="7">
    <location>
        <position position="236"/>
    </location>
    <ligand>
        <name>ATP</name>
        <dbReference type="ChEBI" id="CHEBI:30616"/>
    </ligand>
</feature>
<dbReference type="GO" id="GO:0004818">
    <property type="term" value="F:glutamate-tRNA ligase activity"/>
    <property type="evidence" value="ECO:0007669"/>
    <property type="project" value="TreeGrafter"/>
</dbReference>
<keyword evidence="2" id="KW-0479">Metal-binding</keyword>
<dbReference type="PANTHER" id="PTHR43311:SF1">
    <property type="entry name" value="GLUTAMYL-Q TRNA(ASP) SYNTHETASE"/>
    <property type="match status" value="1"/>
</dbReference>
<evidence type="ECO:0000256" key="5">
    <source>
        <dbReference type="ARBA" id="ARBA00022840"/>
    </source>
</evidence>
<dbReference type="Gene3D" id="3.40.50.620">
    <property type="entry name" value="HUPs"/>
    <property type="match status" value="1"/>
</dbReference>
<evidence type="ECO:0000256" key="2">
    <source>
        <dbReference type="ARBA" id="ARBA00022723"/>
    </source>
</evidence>
<keyword evidence="3 7" id="KW-0547">Nucleotide-binding</keyword>
<evidence type="ECO:0000256" key="6">
    <source>
        <dbReference type="ARBA" id="ARBA00023146"/>
    </source>
</evidence>
<dbReference type="GO" id="GO:0006400">
    <property type="term" value="P:tRNA modification"/>
    <property type="evidence" value="ECO:0007669"/>
    <property type="project" value="InterPro"/>
</dbReference>
<dbReference type="NCBIfam" id="TIGR03838">
    <property type="entry name" value="queuosine_YadB"/>
    <property type="match status" value="1"/>
</dbReference>
<dbReference type="InterPro" id="IPR022380">
    <property type="entry name" value="Glu-Q_tRNA(Asp)_Synthase"/>
</dbReference>
<keyword evidence="6 7" id="KW-0030">Aminoacyl-tRNA synthetase</keyword>
<dbReference type="PRINTS" id="PR00987">
    <property type="entry name" value="TRNASYNTHGLU"/>
</dbReference>
<dbReference type="EC" id="6.1.1.-" evidence="7"/>
<keyword evidence="4" id="KW-0862">Zinc</keyword>
<dbReference type="PANTHER" id="PTHR43311">
    <property type="entry name" value="GLUTAMATE--TRNA LIGASE"/>
    <property type="match status" value="1"/>
</dbReference>
<dbReference type="SUPFAM" id="SSF52374">
    <property type="entry name" value="Nucleotidylyl transferase"/>
    <property type="match status" value="1"/>
</dbReference>
<dbReference type="GO" id="GO:0008270">
    <property type="term" value="F:zinc ion binding"/>
    <property type="evidence" value="ECO:0007669"/>
    <property type="project" value="InterPro"/>
</dbReference>
<dbReference type="RefSeq" id="WP_123522185.1">
    <property type="nucleotide sequence ID" value="NZ_JBHLWF010000030.1"/>
</dbReference>
<organism evidence="10 11">
    <name type="scientific">Pseudofulvimonas gallinarii</name>
    <dbReference type="NCBI Taxonomy" id="634155"/>
    <lineage>
        <taxon>Bacteria</taxon>
        <taxon>Pseudomonadati</taxon>
        <taxon>Pseudomonadota</taxon>
        <taxon>Gammaproteobacteria</taxon>
        <taxon>Lysobacterales</taxon>
        <taxon>Rhodanobacteraceae</taxon>
        <taxon>Pseudofulvimonas</taxon>
    </lineage>
</organism>
<dbReference type="InterPro" id="IPR020058">
    <property type="entry name" value="Glu/Gln-tRNA-synth_Ib_cat-dom"/>
</dbReference>
<keyword evidence="11" id="KW-1185">Reference proteome</keyword>